<keyword evidence="3" id="KW-1185">Reference proteome</keyword>
<dbReference type="Gene3D" id="6.10.110.10">
    <property type="match status" value="1"/>
</dbReference>
<comment type="caution">
    <text evidence="2">The sequence shown here is derived from an EMBL/GenBank/DDBJ whole genome shotgun (WGS) entry which is preliminary data.</text>
</comment>
<dbReference type="InterPro" id="IPR038213">
    <property type="entry name" value="IFI6/IFI27-like_sf"/>
</dbReference>
<evidence type="ECO:0000313" key="3">
    <source>
        <dbReference type="Proteomes" id="UP001595075"/>
    </source>
</evidence>
<evidence type="ECO:0000256" key="1">
    <source>
        <dbReference type="SAM" id="Phobius"/>
    </source>
</evidence>
<dbReference type="Proteomes" id="UP001595075">
    <property type="component" value="Unassembled WGS sequence"/>
</dbReference>
<dbReference type="EMBL" id="JAZHXI010000011">
    <property type="protein sequence ID" value="KAL2066397.1"/>
    <property type="molecule type" value="Genomic_DNA"/>
</dbReference>
<feature type="transmembrane region" description="Helical" evidence="1">
    <location>
        <begin position="163"/>
        <end position="180"/>
    </location>
</feature>
<gene>
    <name evidence="2" type="ORF">VTL71DRAFT_2468</name>
</gene>
<organism evidence="2 3">
    <name type="scientific">Oculimacula yallundae</name>
    <dbReference type="NCBI Taxonomy" id="86028"/>
    <lineage>
        <taxon>Eukaryota</taxon>
        <taxon>Fungi</taxon>
        <taxon>Dikarya</taxon>
        <taxon>Ascomycota</taxon>
        <taxon>Pezizomycotina</taxon>
        <taxon>Leotiomycetes</taxon>
        <taxon>Helotiales</taxon>
        <taxon>Ploettnerulaceae</taxon>
        <taxon>Oculimacula</taxon>
    </lineage>
</organism>
<protein>
    <submittedName>
        <fullName evidence="2">Uncharacterized protein</fullName>
    </submittedName>
</protein>
<accession>A0ABR4C8W7</accession>
<proteinExistence type="predicted"/>
<keyword evidence="1" id="KW-0812">Transmembrane</keyword>
<name>A0ABR4C8W7_9HELO</name>
<keyword evidence="1" id="KW-0472">Membrane</keyword>
<reference evidence="2 3" key="1">
    <citation type="journal article" date="2024" name="Commun. Biol.">
        <title>Comparative genomic analysis of thermophilic fungi reveals convergent evolutionary adaptations and gene losses.</title>
        <authorList>
            <person name="Steindorff A.S."/>
            <person name="Aguilar-Pontes M.V."/>
            <person name="Robinson A.J."/>
            <person name="Andreopoulos B."/>
            <person name="LaButti K."/>
            <person name="Kuo A."/>
            <person name="Mondo S."/>
            <person name="Riley R."/>
            <person name="Otillar R."/>
            <person name="Haridas S."/>
            <person name="Lipzen A."/>
            <person name="Grimwood J."/>
            <person name="Schmutz J."/>
            <person name="Clum A."/>
            <person name="Reid I.D."/>
            <person name="Moisan M.C."/>
            <person name="Butler G."/>
            <person name="Nguyen T.T.M."/>
            <person name="Dewar K."/>
            <person name="Conant G."/>
            <person name="Drula E."/>
            <person name="Henrissat B."/>
            <person name="Hansel C."/>
            <person name="Singer S."/>
            <person name="Hutchinson M.I."/>
            <person name="de Vries R.P."/>
            <person name="Natvig D.O."/>
            <person name="Powell A.J."/>
            <person name="Tsang A."/>
            <person name="Grigoriev I.V."/>
        </authorList>
    </citation>
    <scope>NUCLEOTIDE SEQUENCE [LARGE SCALE GENOMIC DNA]</scope>
    <source>
        <strain evidence="2 3">CBS 494.80</strain>
    </source>
</reference>
<sequence>MEYLNELRSSLTTLSKETLIPALSEANKAIASFNQNQLTPALDTFRKEQLGPAVQTIKLHVKENTGTAPSLIKVSTGKVVEKMVECTRNNPGKTALCVLVGSTILAPDLVLWIFGLGSEGPRKRTAAASYQRGTGRPVAARSAFATAQSAAMGGYGVSALRRLRKMLALVLILGGFAWYIR</sequence>
<keyword evidence="1" id="KW-1133">Transmembrane helix</keyword>
<evidence type="ECO:0000313" key="2">
    <source>
        <dbReference type="EMBL" id="KAL2066397.1"/>
    </source>
</evidence>